<proteinExistence type="predicted"/>
<dbReference type="AlphaFoldDB" id="A0A645B8C1"/>
<accession>A0A645B8C1</accession>
<comment type="caution">
    <text evidence="1">The sequence shown here is derived from an EMBL/GenBank/DDBJ whole genome shotgun (WGS) entry which is preliminary data.</text>
</comment>
<evidence type="ECO:0000313" key="1">
    <source>
        <dbReference type="EMBL" id="MPM61306.1"/>
    </source>
</evidence>
<sequence length="100" mass="10722">MHFLIGFGIAEDVHVAVGVGIIHFAFFEVGPVDLVGRAVGLFHPGAGDHILHPAAVKRSAFAGLAEFKLGNRPGLAVNLDLEAFFEVGSIKHRIYSRVSF</sequence>
<dbReference type="EMBL" id="VSSQ01018268">
    <property type="protein sequence ID" value="MPM61306.1"/>
    <property type="molecule type" value="Genomic_DNA"/>
</dbReference>
<gene>
    <name evidence="1" type="ORF">SDC9_108164</name>
</gene>
<name>A0A645B8C1_9ZZZZ</name>
<reference evidence="1" key="1">
    <citation type="submission" date="2019-08" db="EMBL/GenBank/DDBJ databases">
        <authorList>
            <person name="Kucharzyk K."/>
            <person name="Murdoch R.W."/>
            <person name="Higgins S."/>
            <person name="Loffler F."/>
        </authorList>
    </citation>
    <scope>NUCLEOTIDE SEQUENCE</scope>
</reference>
<organism evidence="1">
    <name type="scientific">bioreactor metagenome</name>
    <dbReference type="NCBI Taxonomy" id="1076179"/>
    <lineage>
        <taxon>unclassified sequences</taxon>
        <taxon>metagenomes</taxon>
        <taxon>ecological metagenomes</taxon>
    </lineage>
</organism>
<protein>
    <submittedName>
        <fullName evidence="1">Uncharacterized protein</fullName>
    </submittedName>
</protein>